<dbReference type="InterPro" id="IPR036640">
    <property type="entry name" value="ABC1_TM_sf"/>
</dbReference>
<dbReference type="Gene3D" id="3.40.50.300">
    <property type="entry name" value="P-loop containing nucleotide triphosphate hydrolases"/>
    <property type="match status" value="1"/>
</dbReference>
<dbReference type="PANTHER" id="PTHR43394">
    <property type="entry name" value="ATP-DEPENDENT PERMEASE MDL1, MITOCHONDRIAL"/>
    <property type="match status" value="1"/>
</dbReference>
<reference evidence="13 14" key="1">
    <citation type="journal article" date="2018" name="Front. Microbiol.">
        <title>Description and Comparative Genomics of Macrococcus caseolyticus subsp. hominis subsp. nov., Macrococcus goetzii sp. nov., Macrococcus epidermidis sp. nov., and Macrococcus bohemicus sp. nov., Novel Macrococci From Human Clinical Material With Virulence Potential and Suspected Uptake of Foreign DNA by Natural Transformation.</title>
        <authorList>
            <person name="Maslanova I."/>
            <person name="Wertheimer Z."/>
            <person name="Sedlacek I."/>
            <person name="Svec P."/>
            <person name="Indrakova A."/>
            <person name="Kovarovic V."/>
            <person name="Schumann P."/>
            <person name="Sproer C."/>
            <person name="Kralova S."/>
            <person name="Sedo O."/>
            <person name="Kristofova L."/>
            <person name="Vrbovska V."/>
            <person name="Fuzik T."/>
            <person name="Petras P."/>
            <person name="Zdrahal Z."/>
            <person name="Ruzickova V."/>
            <person name="Doskar J."/>
            <person name="Pantucek R."/>
        </authorList>
    </citation>
    <scope>NUCLEOTIDE SEQUENCE [LARGE SCALE GENOMIC DNA]</scope>
    <source>
        <strain evidence="13 14">CCM 4927</strain>
    </source>
</reference>
<dbReference type="SUPFAM" id="SSF90123">
    <property type="entry name" value="ABC transporter transmembrane region"/>
    <property type="match status" value="1"/>
</dbReference>
<name>A0A2G5NS73_9STAP</name>
<dbReference type="EMBL" id="MJBI02000001">
    <property type="protein sequence ID" value="RAI82768.1"/>
    <property type="molecule type" value="Genomic_DNA"/>
</dbReference>
<dbReference type="PROSITE" id="PS50929">
    <property type="entry name" value="ABC_TM1F"/>
    <property type="match status" value="1"/>
</dbReference>
<evidence type="ECO:0000256" key="3">
    <source>
        <dbReference type="ARBA" id="ARBA00022475"/>
    </source>
</evidence>
<protein>
    <submittedName>
        <fullName evidence="13">ABC transporter ATP-binding protein</fullName>
    </submittedName>
</protein>
<proteinExistence type="predicted"/>
<dbReference type="GO" id="GO:0016887">
    <property type="term" value="F:ATP hydrolysis activity"/>
    <property type="evidence" value="ECO:0007669"/>
    <property type="project" value="InterPro"/>
</dbReference>
<dbReference type="GO" id="GO:0005886">
    <property type="term" value="C:plasma membrane"/>
    <property type="evidence" value="ECO:0007669"/>
    <property type="project" value="UniProtKB-SubCell"/>
</dbReference>
<dbReference type="RefSeq" id="WP_099577787.1">
    <property type="nucleotide sequence ID" value="NZ_MJBI02000001.1"/>
</dbReference>
<organism evidence="13 14">
    <name type="scientific">Macrococcoides goetzii</name>
    <dbReference type="NCBI Taxonomy" id="1891097"/>
    <lineage>
        <taxon>Bacteria</taxon>
        <taxon>Bacillati</taxon>
        <taxon>Bacillota</taxon>
        <taxon>Bacilli</taxon>
        <taxon>Bacillales</taxon>
        <taxon>Staphylococcaceae</taxon>
        <taxon>Macrococcoides</taxon>
    </lineage>
</organism>
<dbReference type="InterPro" id="IPR011527">
    <property type="entry name" value="ABC1_TM_dom"/>
</dbReference>
<feature type="domain" description="ABC transporter" evidence="11">
    <location>
        <begin position="330"/>
        <end position="563"/>
    </location>
</feature>
<dbReference type="SUPFAM" id="SSF52540">
    <property type="entry name" value="P-loop containing nucleoside triphosphate hydrolases"/>
    <property type="match status" value="1"/>
</dbReference>
<dbReference type="InterPro" id="IPR027417">
    <property type="entry name" value="P-loop_NTPase"/>
</dbReference>
<keyword evidence="5" id="KW-0547">Nucleotide-binding</keyword>
<keyword evidence="8 10" id="KW-0472">Membrane</keyword>
<feature type="transmembrane region" description="Helical" evidence="10">
    <location>
        <begin position="50"/>
        <end position="74"/>
    </location>
</feature>
<comment type="function">
    <text evidence="9">May be involved in multidrug export. Transmembrane domains (TMD) form a pore in the cell membrane and the ATP-binding domain (NBD) is responsible for energy generation.</text>
</comment>
<dbReference type="FunFam" id="3.40.50.300:FF:000221">
    <property type="entry name" value="Multidrug ABC transporter ATP-binding protein"/>
    <property type="match status" value="1"/>
</dbReference>
<dbReference type="InterPro" id="IPR003439">
    <property type="entry name" value="ABC_transporter-like_ATP-bd"/>
</dbReference>
<evidence type="ECO:0000259" key="12">
    <source>
        <dbReference type="PROSITE" id="PS50929"/>
    </source>
</evidence>
<dbReference type="PROSITE" id="PS50893">
    <property type="entry name" value="ABC_TRANSPORTER_2"/>
    <property type="match status" value="1"/>
</dbReference>
<accession>A0A2G5NS73</accession>
<dbReference type="SMART" id="SM00382">
    <property type="entry name" value="AAA"/>
    <property type="match status" value="1"/>
</dbReference>
<evidence type="ECO:0000256" key="1">
    <source>
        <dbReference type="ARBA" id="ARBA00004651"/>
    </source>
</evidence>
<dbReference type="Gene3D" id="1.20.1560.10">
    <property type="entry name" value="ABC transporter type 1, transmembrane domain"/>
    <property type="match status" value="1"/>
</dbReference>
<evidence type="ECO:0000256" key="7">
    <source>
        <dbReference type="ARBA" id="ARBA00022989"/>
    </source>
</evidence>
<keyword evidence="7 10" id="KW-1133">Transmembrane helix</keyword>
<feature type="transmembrane region" description="Helical" evidence="10">
    <location>
        <begin position="131"/>
        <end position="149"/>
    </location>
</feature>
<keyword evidence="3" id="KW-1003">Cell membrane</keyword>
<evidence type="ECO:0000313" key="13">
    <source>
        <dbReference type="EMBL" id="RAI82768.1"/>
    </source>
</evidence>
<feature type="transmembrane region" description="Helical" evidence="10">
    <location>
        <begin position="269"/>
        <end position="294"/>
    </location>
</feature>
<keyword evidence="6 13" id="KW-0067">ATP-binding</keyword>
<evidence type="ECO:0000313" key="14">
    <source>
        <dbReference type="Proteomes" id="UP000229523"/>
    </source>
</evidence>
<dbReference type="PANTHER" id="PTHR43394:SF1">
    <property type="entry name" value="ATP-BINDING CASSETTE SUB-FAMILY B MEMBER 10, MITOCHONDRIAL"/>
    <property type="match status" value="1"/>
</dbReference>
<dbReference type="Pfam" id="PF00005">
    <property type="entry name" value="ABC_tran"/>
    <property type="match status" value="1"/>
</dbReference>
<evidence type="ECO:0000256" key="10">
    <source>
        <dbReference type="SAM" id="Phobius"/>
    </source>
</evidence>
<feature type="transmembrane region" description="Helical" evidence="10">
    <location>
        <begin position="12"/>
        <end position="38"/>
    </location>
</feature>
<evidence type="ECO:0000256" key="6">
    <source>
        <dbReference type="ARBA" id="ARBA00022840"/>
    </source>
</evidence>
<evidence type="ECO:0000256" key="4">
    <source>
        <dbReference type="ARBA" id="ARBA00022692"/>
    </source>
</evidence>
<comment type="caution">
    <text evidence="13">The sequence shown here is derived from an EMBL/GenBank/DDBJ whole genome shotgun (WGS) entry which is preliminary data.</text>
</comment>
<dbReference type="Pfam" id="PF00664">
    <property type="entry name" value="ABC_membrane"/>
    <property type="match status" value="1"/>
</dbReference>
<keyword evidence="4 10" id="KW-0812">Transmembrane</keyword>
<dbReference type="InterPro" id="IPR017871">
    <property type="entry name" value="ABC_transporter-like_CS"/>
</dbReference>
<feature type="transmembrane region" description="Helical" evidence="10">
    <location>
        <begin position="155"/>
        <end position="172"/>
    </location>
</feature>
<sequence>MILKFTKPYSGYIIFALILMLLELAVELSLPVILSQIINEGILKNDLNQTFFYLGLLLVLSIAAFICGIINSFVASHVCHGFSYDLREALFQHIQKFSLATLERFSTSSIITRLTSDVIACEMVLFMSLRIMLRAPLLVIGSIIMSFMVAPHLAVYLLIGSPIIFIFLYISARSGMKLFKRVQKELDGVNRTIQQNLSSVRMIRANLSGAYETSKFESTSTLLKNDTVKALKLMERILPFLLIVMNIALLIVIYMGAKDVTQNALNVGALVAVINYALRMQGGFSMFAFIIIAFSRAKASSDRMTEVLETPVDEDLSETNIQPHAGGVSVEFIDVDFKYPLSHRNVLENINFKVNAGEKFVVMGATGSGKSAMLSLIPRMYEPTKGQILIDGKDIKEYQESYLREMIGYVPQKNTLFTGTVFDNIIFGNQLASESEVMRATEIAQIHDNIMDFDQQYKTRVGQEGVNLSGGQKQRIAIARAIIREPNILILDDSTSALDIHTESKLFNTLQQLPMTRIIVSQKIETAKTADHILLLDQGKVVGFGDHATLLKTSELYQQINDSQERGEVGA</sequence>
<dbReference type="Proteomes" id="UP000229523">
    <property type="component" value="Unassembled WGS sequence"/>
</dbReference>
<gene>
    <name evidence="13" type="ORF">BFS35_003540</name>
</gene>
<evidence type="ECO:0000256" key="5">
    <source>
        <dbReference type="ARBA" id="ARBA00022741"/>
    </source>
</evidence>
<keyword evidence="2" id="KW-0813">Transport</keyword>
<dbReference type="InterPro" id="IPR003593">
    <property type="entry name" value="AAA+_ATPase"/>
</dbReference>
<comment type="subcellular location">
    <subcellularLocation>
        <location evidence="1">Cell membrane</location>
        <topology evidence="1">Multi-pass membrane protein</topology>
    </subcellularLocation>
</comment>
<feature type="transmembrane region" description="Helical" evidence="10">
    <location>
        <begin position="237"/>
        <end position="257"/>
    </location>
</feature>
<keyword evidence="14" id="KW-1185">Reference proteome</keyword>
<feature type="domain" description="ABC transmembrane type-1" evidence="12">
    <location>
        <begin position="14"/>
        <end position="296"/>
    </location>
</feature>
<dbReference type="InterPro" id="IPR039421">
    <property type="entry name" value="Type_1_exporter"/>
</dbReference>
<evidence type="ECO:0000256" key="8">
    <source>
        <dbReference type="ARBA" id="ARBA00023136"/>
    </source>
</evidence>
<dbReference type="GO" id="GO:0005524">
    <property type="term" value="F:ATP binding"/>
    <property type="evidence" value="ECO:0007669"/>
    <property type="project" value="UniProtKB-KW"/>
</dbReference>
<dbReference type="AlphaFoldDB" id="A0A2G5NS73"/>
<dbReference type="CDD" id="cd18548">
    <property type="entry name" value="ABC_6TM_Tm287_like"/>
    <property type="match status" value="1"/>
</dbReference>
<evidence type="ECO:0000256" key="2">
    <source>
        <dbReference type="ARBA" id="ARBA00022448"/>
    </source>
</evidence>
<dbReference type="PROSITE" id="PS00211">
    <property type="entry name" value="ABC_TRANSPORTER_1"/>
    <property type="match status" value="1"/>
</dbReference>
<evidence type="ECO:0000256" key="9">
    <source>
        <dbReference type="ARBA" id="ARBA00025074"/>
    </source>
</evidence>
<evidence type="ECO:0000259" key="11">
    <source>
        <dbReference type="PROSITE" id="PS50893"/>
    </source>
</evidence>
<dbReference type="GO" id="GO:0015421">
    <property type="term" value="F:ABC-type oligopeptide transporter activity"/>
    <property type="evidence" value="ECO:0007669"/>
    <property type="project" value="TreeGrafter"/>
</dbReference>